<organism evidence="1 2">
    <name type="scientific">Bradyrhizobium zhengyangense</name>
    <dbReference type="NCBI Taxonomy" id="2911009"/>
    <lineage>
        <taxon>Bacteria</taxon>
        <taxon>Pseudomonadati</taxon>
        <taxon>Pseudomonadota</taxon>
        <taxon>Alphaproteobacteria</taxon>
        <taxon>Hyphomicrobiales</taxon>
        <taxon>Nitrobacteraceae</taxon>
        <taxon>Bradyrhizobium</taxon>
    </lineage>
</organism>
<dbReference type="Gene3D" id="3.40.50.150">
    <property type="entry name" value="Vaccinia Virus protein VP39"/>
    <property type="match status" value="1"/>
</dbReference>
<reference evidence="1" key="1">
    <citation type="submission" date="2022-01" db="EMBL/GenBank/DDBJ databases">
        <title>Genome sequnece data of strain Bradyrhizobium sp. nov.</title>
        <authorList>
            <person name="Zhang J."/>
        </authorList>
    </citation>
    <scope>NUCLEOTIDE SEQUENCE</scope>
    <source>
        <strain evidence="1">WYCCWR 12774</strain>
    </source>
</reference>
<gene>
    <name evidence="1" type="ORF">L6637_32035</name>
</gene>
<comment type="caution">
    <text evidence="1">The sequence shown here is derived from an EMBL/GenBank/DDBJ whole genome shotgun (WGS) entry which is preliminary data.</text>
</comment>
<evidence type="ECO:0000313" key="2">
    <source>
        <dbReference type="Proteomes" id="UP001139012"/>
    </source>
</evidence>
<dbReference type="InterPro" id="IPR029063">
    <property type="entry name" value="SAM-dependent_MTases_sf"/>
</dbReference>
<proteinExistence type="predicted"/>
<accession>A0ABS9LX41</accession>
<dbReference type="RefSeq" id="WP_237873036.1">
    <property type="nucleotide sequence ID" value="NZ_JAKLUA010000015.1"/>
</dbReference>
<sequence>MKDAPPPLANRIARKVRSLFMRSELQAYLSSISADNPLRGLPAKIVGDASADPTELFNHYDAFGFWVAARLARETRPRRILDIGSPKAQNAILSAYHDVTAVVLADCHDRFSAIRYVQHDVTLPLPFPAGAFDCFTSTVALPLIGLGRYGDRLDGNSLPNLVSELGRVMSDDAILLISMTVGPNLLAFNNGWYLDLATIRSLFAGWRLVEVVVDNWSSPKGLDRGDVSQRFANVEQLPVIARGDYRVAFCALVRQTEPADGS</sequence>
<evidence type="ECO:0008006" key="3">
    <source>
        <dbReference type="Google" id="ProtNLM"/>
    </source>
</evidence>
<name>A0ABS9LX41_9BRAD</name>
<keyword evidence="2" id="KW-1185">Reference proteome</keyword>
<dbReference type="Proteomes" id="UP001139012">
    <property type="component" value="Unassembled WGS sequence"/>
</dbReference>
<dbReference type="EMBL" id="JAKLUA010000015">
    <property type="protein sequence ID" value="MCG2671595.1"/>
    <property type="molecule type" value="Genomic_DNA"/>
</dbReference>
<evidence type="ECO:0000313" key="1">
    <source>
        <dbReference type="EMBL" id="MCG2671595.1"/>
    </source>
</evidence>
<protein>
    <recommendedName>
        <fullName evidence="3">Class I SAM-dependent methyltransferase</fullName>
    </recommendedName>
</protein>
<dbReference type="SUPFAM" id="SSF53335">
    <property type="entry name" value="S-adenosyl-L-methionine-dependent methyltransferases"/>
    <property type="match status" value="1"/>
</dbReference>